<dbReference type="InterPro" id="IPR019734">
    <property type="entry name" value="TPR_rpt"/>
</dbReference>
<feature type="region of interest" description="Disordered" evidence="2">
    <location>
        <begin position="1"/>
        <end position="36"/>
    </location>
</feature>
<evidence type="ECO:0000256" key="2">
    <source>
        <dbReference type="SAM" id="MobiDB-lite"/>
    </source>
</evidence>
<dbReference type="PANTHER" id="PTHR44102">
    <property type="entry name" value="PROTEIN NPG1"/>
    <property type="match status" value="1"/>
</dbReference>
<comment type="caution">
    <text evidence="3">The sequence shown here is derived from an EMBL/GenBank/DDBJ whole genome shotgun (WGS) entry which is preliminary data.</text>
</comment>
<dbReference type="SUPFAM" id="SSF48452">
    <property type="entry name" value="TPR-like"/>
    <property type="match status" value="2"/>
</dbReference>
<sequence length="698" mass="77458">MAESQSTELSEPGDDSEVRANGLSMKTAEVEAKLDEGNIQEAESSLREGLSLNFEEARALLGRLEYQRGNLEGALRVFEGIDLQAAIQRLQPTVTENVPTKKSRSQTESLSVVSQHAASLVLEAIYLKAKSLQKLGRLNESANECKSVLDAVERIFLLGIPDDQVDSRLQETVSHAVELLPELWKQAGCYSEAIASYRRALLSQWNLDNESCGRIQKAFAVFLLYSGIEADPPSLAVQDDDSYIPRKNLEEAILLLMILLRKFCLNLLKWDSSVMEHLTFALSLCGQTSVLAKQFEEIMPGVYHRIDRWNTLALCYCAVGQNEVALNLLRKSLHKHERPDDLTALLLAAKICSHNSLLAAEGVGYARRAISAAQGKDEHLKGVGLRVLSHCLVKQARVSSSDFERSRLQSEALKSLDSALALEPDNTNLIFELGLQYAEHRNLNTALRFAKRFIDATGGSILKGWRLLALVLSAQQHFSEAEVVMAAALDETAKWDQGPLLRMKAKLKISQSSPLDAVDTYRYLLALVQAQRKSFEPSQNVSQSEYDKDNEFEVWHGLANLYSSLSYWKDAEICLSKARGSKSLSAEALHAEGMMHERRGHIQEALSSYINALLLEPSYVPCKILIGAVMCKMGSTALPVARCLLADALKIEPTNRRAWYYLGLVHQEDGRLADAADCFQAASMLEESDPVESFSSLR</sequence>
<keyword evidence="1" id="KW-0802">TPR repeat</keyword>
<dbReference type="InterPro" id="IPR043376">
    <property type="entry name" value="NPG1-like"/>
</dbReference>
<name>A0AAN7J8E4_9MYRT</name>
<dbReference type="AlphaFoldDB" id="A0AAN7J8E4"/>
<evidence type="ECO:0000313" key="3">
    <source>
        <dbReference type="EMBL" id="KAK4740466.1"/>
    </source>
</evidence>
<dbReference type="SMART" id="SM00028">
    <property type="entry name" value="TPR"/>
    <property type="match status" value="5"/>
</dbReference>
<evidence type="ECO:0000313" key="4">
    <source>
        <dbReference type="Proteomes" id="UP001345219"/>
    </source>
</evidence>
<dbReference type="Gene3D" id="1.25.40.10">
    <property type="entry name" value="Tetratricopeptide repeat domain"/>
    <property type="match status" value="3"/>
</dbReference>
<feature type="repeat" description="TPR" evidence="1">
    <location>
        <begin position="586"/>
        <end position="619"/>
    </location>
</feature>
<reference evidence="3 4" key="1">
    <citation type="journal article" date="2023" name="Hortic Res">
        <title>Pangenome of water caltrop reveals structural variations and asymmetric subgenome divergence after allopolyploidization.</title>
        <authorList>
            <person name="Zhang X."/>
            <person name="Chen Y."/>
            <person name="Wang L."/>
            <person name="Yuan Y."/>
            <person name="Fang M."/>
            <person name="Shi L."/>
            <person name="Lu R."/>
            <person name="Comes H.P."/>
            <person name="Ma Y."/>
            <person name="Chen Y."/>
            <person name="Huang G."/>
            <person name="Zhou Y."/>
            <person name="Zheng Z."/>
            <person name="Qiu Y."/>
        </authorList>
    </citation>
    <scope>NUCLEOTIDE SEQUENCE [LARGE SCALE GENOMIC DNA]</scope>
    <source>
        <tissue evidence="3">Roots</tissue>
    </source>
</reference>
<proteinExistence type="predicted"/>
<keyword evidence="4" id="KW-1185">Reference proteome</keyword>
<dbReference type="Proteomes" id="UP001345219">
    <property type="component" value="Unassembled WGS sequence"/>
</dbReference>
<feature type="repeat" description="TPR" evidence="1">
    <location>
        <begin position="656"/>
        <end position="689"/>
    </location>
</feature>
<dbReference type="Pfam" id="PF13432">
    <property type="entry name" value="TPR_16"/>
    <property type="match status" value="2"/>
</dbReference>
<protein>
    <submittedName>
        <fullName evidence="3">Uncharacterized protein</fullName>
    </submittedName>
</protein>
<dbReference type="EMBL" id="JAXIOK010000243">
    <property type="protein sequence ID" value="KAK4740466.1"/>
    <property type="molecule type" value="Genomic_DNA"/>
</dbReference>
<organism evidence="3 4">
    <name type="scientific">Trapa incisa</name>
    <dbReference type="NCBI Taxonomy" id="236973"/>
    <lineage>
        <taxon>Eukaryota</taxon>
        <taxon>Viridiplantae</taxon>
        <taxon>Streptophyta</taxon>
        <taxon>Embryophyta</taxon>
        <taxon>Tracheophyta</taxon>
        <taxon>Spermatophyta</taxon>
        <taxon>Magnoliopsida</taxon>
        <taxon>eudicotyledons</taxon>
        <taxon>Gunneridae</taxon>
        <taxon>Pentapetalae</taxon>
        <taxon>rosids</taxon>
        <taxon>malvids</taxon>
        <taxon>Myrtales</taxon>
        <taxon>Lythraceae</taxon>
        <taxon>Trapa</taxon>
    </lineage>
</organism>
<accession>A0AAN7J8E4</accession>
<dbReference type="InterPro" id="IPR011990">
    <property type="entry name" value="TPR-like_helical_dom_sf"/>
</dbReference>
<dbReference type="PANTHER" id="PTHR44102:SF5">
    <property type="entry name" value="PROTEIN NPG1"/>
    <property type="match status" value="1"/>
</dbReference>
<dbReference type="PROSITE" id="PS50005">
    <property type="entry name" value="TPR"/>
    <property type="match status" value="2"/>
</dbReference>
<gene>
    <name evidence="3" type="ORF">SAY87_032347</name>
</gene>
<evidence type="ECO:0000256" key="1">
    <source>
        <dbReference type="PROSITE-ProRule" id="PRU00339"/>
    </source>
</evidence>